<dbReference type="Pfam" id="PF00485">
    <property type="entry name" value="PRK"/>
    <property type="match status" value="1"/>
</dbReference>
<comment type="subcellular location">
    <subcellularLocation>
        <location evidence="2 14 15">Cytoplasm</location>
    </subcellularLocation>
</comment>
<dbReference type="HAMAP" id="MF_00215">
    <property type="entry name" value="Pantothen_kinase_1"/>
    <property type="match status" value="1"/>
</dbReference>
<sequence length="306" mass="35610">MSNEFINFEKISRESWKTLHQKAKALLTQEELKSITSLNDNISINDVIDIYLPLINLIQVYKIAQENLSFSKSLFLKKDIQLRPFIIGISGSVAVGKSTTSRLLQLLLSRTHPNSQVELVTTDGFLYPNQFLIEQGLLNRKGFPESYNMELLLDFLDSIKNGQTAFAPVYSHDIYDIIPNQKQSFNNPDFLIVEGINVFQNQQNNRLYMSDYFDFSIYIDADSSHIETWYIERFLSILKLAKRDPHNYYAQYAQLPRSEAIAFARNVWKTVNLENLEKFIEPTRNRAELILHKSADHKIDEIYLKK</sequence>
<evidence type="ECO:0000256" key="3">
    <source>
        <dbReference type="ARBA" id="ARBA00005225"/>
    </source>
</evidence>
<evidence type="ECO:0000256" key="11">
    <source>
        <dbReference type="ARBA" id="ARBA00022840"/>
    </source>
</evidence>
<feature type="domain" description="Phosphoribulokinase/uridine kinase" evidence="16">
    <location>
        <begin position="86"/>
        <end position="224"/>
    </location>
</feature>
<evidence type="ECO:0000256" key="10">
    <source>
        <dbReference type="ARBA" id="ARBA00022777"/>
    </source>
</evidence>
<dbReference type="EC" id="2.7.1.33" evidence="5 14"/>
<dbReference type="PANTHER" id="PTHR10285">
    <property type="entry name" value="URIDINE KINASE"/>
    <property type="match status" value="1"/>
</dbReference>
<dbReference type="GeneID" id="69900800"/>
<dbReference type="PIRSF" id="PIRSF000545">
    <property type="entry name" value="Pantothenate_kin"/>
    <property type="match status" value="1"/>
</dbReference>
<evidence type="ECO:0000313" key="20">
    <source>
        <dbReference type="Proteomes" id="UP000274496"/>
    </source>
</evidence>
<feature type="binding site" evidence="14">
    <location>
        <begin position="91"/>
        <end position="98"/>
    </location>
    <ligand>
        <name>ATP</name>
        <dbReference type="ChEBI" id="CHEBI:30616"/>
    </ligand>
</feature>
<dbReference type="CDD" id="cd02025">
    <property type="entry name" value="PanK"/>
    <property type="match status" value="1"/>
</dbReference>
<evidence type="ECO:0000256" key="4">
    <source>
        <dbReference type="ARBA" id="ARBA00006087"/>
    </source>
</evidence>
<dbReference type="GO" id="GO:0004594">
    <property type="term" value="F:pantothenate kinase activity"/>
    <property type="evidence" value="ECO:0007669"/>
    <property type="project" value="UniProtKB-UniRule"/>
</dbReference>
<evidence type="ECO:0000256" key="15">
    <source>
        <dbReference type="RuleBase" id="RU003530"/>
    </source>
</evidence>
<protein>
    <recommendedName>
        <fullName evidence="6 14">Pantothenate kinase</fullName>
        <ecNumber evidence="5 14">2.7.1.33</ecNumber>
    </recommendedName>
    <alternativeName>
        <fullName evidence="13 14">Pantothenic acid kinase</fullName>
    </alternativeName>
</protein>
<reference evidence="18 22" key="2">
    <citation type="submission" date="2019-02" db="EMBL/GenBank/DDBJ databases">
        <title>Novel genomic isolates of S. pyogenes and S. dysgalactiae subsp. equisimilis associated to necrotising fasciitis (NSTI).</title>
        <authorList>
            <person name="Barrantes I."/>
        </authorList>
    </citation>
    <scope>NUCLEOTIDE SEQUENCE [LARGE SCALE GENOMIC DNA]</scope>
    <source>
        <strain evidence="18 22">SPY5003</strain>
    </source>
</reference>
<evidence type="ECO:0000313" key="18">
    <source>
        <dbReference type="EMBL" id="TYK95559.1"/>
    </source>
</evidence>
<evidence type="ECO:0000256" key="14">
    <source>
        <dbReference type="HAMAP-Rule" id="MF_00215"/>
    </source>
</evidence>
<evidence type="ECO:0000313" key="17">
    <source>
        <dbReference type="EMBL" id="TNY46233.1"/>
    </source>
</evidence>
<evidence type="ECO:0000313" key="22">
    <source>
        <dbReference type="Proteomes" id="UP000325300"/>
    </source>
</evidence>
<dbReference type="EMBL" id="LR031521">
    <property type="protein sequence ID" value="VDC39237.1"/>
    <property type="molecule type" value="Genomic_DNA"/>
</dbReference>
<proteinExistence type="inferred from homology"/>
<keyword evidence="7 14" id="KW-0963">Cytoplasm</keyword>
<dbReference type="InterPro" id="IPR006083">
    <property type="entry name" value="PRK/URK"/>
</dbReference>
<dbReference type="AlphaFoldDB" id="A0A4U7G0A0"/>
<dbReference type="SMR" id="A0A4U7G0A0"/>
<keyword evidence="10 14" id="KW-0418">Kinase</keyword>
<comment type="catalytic activity">
    <reaction evidence="1 14 15">
        <text>(R)-pantothenate + ATP = (R)-4'-phosphopantothenate + ADP + H(+)</text>
        <dbReference type="Rhea" id="RHEA:16373"/>
        <dbReference type="ChEBI" id="CHEBI:10986"/>
        <dbReference type="ChEBI" id="CHEBI:15378"/>
        <dbReference type="ChEBI" id="CHEBI:29032"/>
        <dbReference type="ChEBI" id="CHEBI:30616"/>
        <dbReference type="ChEBI" id="CHEBI:456216"/>
        <dbReference type="EC" id="2.7.1.33"/>
    </reaction>
</comment>
<reference evidence="19 20" key="1">
    <citation type="submission" date="2018-10" db="EMBL/GenBank/DDBJ databases">
        <authorList>
            <person name="Rosinski-Chupin I."/>
        </authorList>
    </citation>
    <scope>NUCLEOTIDE SEQUENCE [LARGE SCALE GENOMIC DNA]</scope>
    <source>
        <strain evidence="19 20">S119</strain>
    </source>
</reference>
<comment type="pathway">
    <text evidence="3 14 15">Cofactor biosynthesis; coenzyme A biosynthesis; CoA from (R)-pantothenate: step 1/5.</text>
</comment>
<evidence type="ECO:0000256" key="5">
    <source>
        <dbReference type="ARBA" id="ARBA00012102"/>
    </source>
</evidence>
<evidence type="ECO:0000259" key="16">
    <source>
        <dbReference type="Pfam" id="PF00485"/>
    </source>
</evidence>
<dbReference type="EMBL" id="SJLI01000001">
    <property type="protein sequence ID" value="TYK95559.1"/>
    <property type="molecule type" value="Genomic_DNA"/>
</dbReference>
<name>A0A4U7G0A0_STRPY</name>
<dbReference type="Proteomes" id="UP000274496">
    <property type="component" value="Chromosome"/>
</dbReference>
<keyword evidence="8 14" id="KW-0808">Transferase</keyword>
<keyword evidence="9 14" id="KW-0547">Nucleotide-binding</keyword>
<keyword evidence="11 14" id="KW-0067">ATP-binding</keyword>
<evidence type="ECO:0000256" key="6">
    <source>
        <dbReference type="ARBA" id="ARBA00015080"/>
    </source>
</evidence>
<dbReference type="Proteomes" id="UP000316580">
    <property type="component" value="Unassembled WGS sequence"/>
</dbReference>
<dbReference type="GO" id="GO:0005524">
    <property type="term" value="F:ATP binding"/>
    <property type="evidence" value="ECO:0007669"/>
    <property type="project" value="UniProtKB-UniRule"/>
</dbReference>
<dbReference type="RefSeq" id="WP_010922353.1">
    <property type="nucleotide sequence ID" value="NZ_AP017629.1"/>
</dbReference>
<evidence type="ECO:0000256" key="7">
    <source>
        <dbReference type="ARBA" id="ARBA00022490"/>
    </source>
</evidence>
<comment type="similarity">
    <text evidence="4 14 15">Belongs to the prokaryotic pantothenate kinase family.</text>
</comment>
<dbReference type="SUPFAM" id="SSF52540">
    <property type="entry name" value="P-loop containing nucleoside triphosphate hydrolases"/>
    <property type="match status" value="1"/>
</dbReference>
<dbReference type="InterPro" id="IPR027417">
    <property type="entry name" value="P-loop_NTPase"/>
</dbReference>
<reference evidence="17 21" key="3">
    <citation type="submission" date="2019-05" db="EMBL/GenBank/DDBJ databases">
        <title>Novel genomic isolates of S.pyogenes and S.dysgalactiae subsp. equisimilis associated to necrotising fasciitis (NSTI).</title>
        <authorList>
            <person name="Barrantes I."/>
        </authorList>
    </citation>
    <scope>NUCLEOTIDE SEQUENCE [LARGE SCALE GENOMIC DNA]</scope>
    <source>
        <strain evidence="17 21">SPY6028</strain>
    </source>
</reference>
<dbReference type="EMBL" id="VCID01000544">
    <property type="protein sequence ID" value="TNY46233.1"/>
    <property type="molecule type" value="Genomic_DNA"/>
</dbReference>
<evidence type="ECO:0000256" key="12">
    <source>
        <dbReference type="ARBA" id="ARBA00022993"/>
    </source>
</evidence>
<evidence type="ECO:0000256" key="8">
    <source>
        <dbReference type="ARBA" id="ARBA00022679"/>
    </source>
</evidence>
<dbReference type="Gene3D" id="3.40.50.300">
    <property type="entry name" value="P-loop containing nucleotide triphosphate hydrolases"/>
    <property type="match status" value="1"/>
</dbReference>
<dbReference type="GO" id="GO:0005737">
    <property type="term" value="C:cytoplasm"/>
    <property type="evidence" value="ECO:0007669"/>
    <property type="project" value="UniProtKB-SubCell"/>
</dbReference>
<dbReference type="GO" id="GO:0015937">
    <property type="term" value="P:coenzyme A biosynthetic process"/>
    <property type="evidence" value="ECO:0007669"/>
    <property type="project" value="UniProtKB-UniRule"/>
</dbReference>
<evidence type="ECO:0000256" key="2">
    <source>
        <dbReference type="ARBA" id="ARBA00004496"/>
    </source>
</evidence>
<accession>A0A4U7G0A0</accession>
<organism evidence="18 22">
    <name type="scientific">Streptococcus pyogenes</name>
    <dbReference type="NCBI Taxonomy" id="1314"/>
    <lineage>
        <taxon>Bacteria</taxon>
        <taxon>Bacillati</taxon>
        <taxon>Bacillota</taxon>
        <taxon>Bacilli</taxon>
        <taxon>Lactobacillales</taxon>
        <taxon>Streptococcaceae</taxon>
        <taxon>Streptococcus</taxon>
    </lineage>
</organism>
<evidence type="ECO:0000256" key="1">
    <source>
        <dbReference type="ARBA" id="ARBA00001206"/>
    </source>
</evidence>
<evidence type="ECO:0000313" key="19">
    <source>
        <dbReference type="EMBL" id="VDC39237.1"/>
    </source>
</evidence>
<gene>
    <name evidence="14" type="primary">coaA</name>
    <name evidence="18" type="ORF">E0F67_00420</name>
    <name evidence="17" type="ORF">FGO82_10300</name>
    <name evidence="19" type="ORF">SP119_0950</name>
</gene>
<dbReference type="NCBIfam" id="TIGR00554">
    <property type="entry name" value="panK_bact"/>
    <property type="match status" value="1"/>
</dbReference>
<keyword evidence="12 14" id="KW-0173">Coenzyme A biosynthesis</keyword>
<dbReference type="InterPro" id="IPR004566">
    <property type="entry name" value="PanK"/>
</dbReference>
<dbReference type="UniPathway" id="UPA00241">
    <property type="reaction ID" value="UER00352"/>
</dbReference>
<evidence type="ECO:0000256" key="13">
    <source>
        <dbReference type="ARBA" id="ARBA00032866"/>
    </source>
</evidence>
<dbReference type="Proteomes" id="UP000325300">
    <property type="component" value="Unassembled WGS sequence"/>
</dbReference>
<dbReference type="OMA" id="MQRKGFP"/>
<evidence type="ECO:0000313" key="21">
    <source>
        <dbReference type="Proteomes" id="UP000316580"/>
    </source>
</evidence>
<evidence type="ECO:0000256" key="9">
    <source>
        <dbReference type="ARBA" id="ARBA00022741"/>
    </source>
</evidence>